<organism evidence="3 4">
    <name type="scientific">Oceanimonas smirnovii</name>
    <dbReference type="NCBI Taxonomy" id="264574"/>
    <lineage>
        <taxon>Bacteria</taxon>
        <taxon>Pseudomonadati</taxon>
        <taxon>Pseudomonadota</taxon>
        <taxon>Gammaproteobacteria</taxon>
        <taxon>Aeromonadales</taxon>
        <taxon>Aeromonadaceae</taxon>
        <taxon>Oceanimonas</taxon>
    </lineage>
</organism>
<protein>
    <submittedName>
        <fullName evidence="3">Cobalamin-binding protein</fullName>
    </submittedName>
</protein>
<evidence type="ECO:0000313" key="4">
    <source>
        <dbReference type="Proteomes" id="UP001610706"/>
    </source>
</evidence>
<dbReference type="Proteomes" id="UP001610706">
    <property type="component" value="Unassembled WGS sequence"/>
</dbReference>
<dbReference type="InterPro" id="IPR050902">
    <property type="entry name" value="ABC_Transporter_SBP"/>
</dbReference>
<comment type="caution">
    <text evidence="3">The sequence shown here is derived from an EMBL/GenBank/DDBJ whole genome shotgun (WGS) entry which is preliminary data.</text>
</comment>
<dbReference type="Pfam" id="PF01497">
    <property type="entry name" value="Peripla_BP_2"/>
    <property type="match status" value="1"/>
</dbReference>
<dbReference type="PROSITE" id="PS50983">
    <property type="entry name" value="FE_B12_PBP"/>
    <property type="match status" value="1"/>
</dbReference>
<dbReference type="RefSeq" id="WP_346351119.1">
    <property type="nucleotide sequence ID" value="NZ_CP166302.1"/>
</dbReference>
<name>A0ABW7P4S6_9GAMM</name>
<dbReference type="PANTHER" id="PTHR30535">
    <property type="entry name" value="VITAMIN B12-BINDING PROTEIN"/>
    <property type="match status" value="1"/>
</dbReference>
<accession>A0ABW7P4S6</accession>
<dbReference type="PANTHER" id="PTHR30535:SF34">
    <property type="entry name" value="MOLYBDATE-BINDING PROTEIN MOLA"/>
    <property type="match status" value="1"/>
</dbReference>
<dbReference type="Gene3D" id="3.40.50.1980">
    <property type="entry name" value="Nitrogenase molybdenum iron protein domain"/>
    <property type="match status" value="2"/>
</dbReference>
<feature type="domain" description="Fe/B12 periplasmic-binding" evidence="2">
    <location>
        <begin position="21"/>
        <end position="271"/>
    </location>
</feature>
<reference evidence="3 4" key="1">
    <citation type="submission" date="2024-08" db="EMBL/GenBank/DDBJ databases">
        <title>Oceanimonas smirnovii Genome sequencing and assembly.</title>
        <authorList>
            <person name="Tang B."/>
        </authorList>
    </citation>
    <scope>NUCLEOTIDE SEQUENCE [LARGE SCALE GENOMIC DNA]</scope>
    <source>
        <strain evidence="3 4">OS2020-119</strain>
    </source>
</reference>
<dbReference type="CDD" id="cd01144">
    <property type="entry name" value="BtuF"/>
    <property type="match status" value="1"/>
</dbReference>
<evidence type="ECO:0000313" key="3">
    <source>
        <dbReference type="EMBL" id="MFH7566300.1"/>
    </source>
</evidence>
<keyword evidence="1" id="KW-0732">Signal</keyword>
<dbReference type="InterPro" id="IPR002491">
    <property type="entry name" value="ABC_transptr_periplasmic_BD"/>
</dbReference>
<keyword evidence="4" id="KW-1185">Reference proteome</keyword>
<evidence type="ECO:0000259" key="2">
    <source>
        <dbReference type="PROSITE" id="PS50983"/>
    </source>
</evidence>
<dbReference type="InterPro" id="IPR054828">
    <property type="entry name" value="Vit_B12_bind_prot"/>
</dbReference>
<gene>
    <name evidence="3" type="ORF">AB9R89_13300</name>
</gene>
<dbReference type="EMBL" id="JBGFTR010000024">
    <property type="protein sequence ID" value="MFH7566300.1"/>
    <property type="molecule type" value="Genomic_DNA"/>
</dbReference>
<evidence type="ECO:0000256" key="1">
    <source>
        <dbReference type="ARBA" id="ARBA00022729"/>
    </source>
</evidence>
<dbReference type="SUPFAM" id="SSF53807">
    <property type="entry name" value="Helical backbone' metal receptor"/>
    <property type="match status" value="1"/>
</dbReference>
<sequence length="271" mass="30102">MTKLLLLLVLMPALAYGEAKRIISLAPHITEILFAIGAGEQVVGVDEASDYPEAATALPDIANYRSINLEQVLALEPDLIIAWQSAQSLQVAPLVQLGIPVAYSEPKQLDDLSDELLRFGRLTGHEQQAQQVAEHYRHRLAALRQRYQEAAPVRLFYQLNEVPLMSASQHTWMGQAVSLCGGDSITADSPTPYPQIDAEFVLAQNPDVILARNLSALQRWKDWPELAAVQQNQLFTMDVDTLHRFTPRTPGGIAGLCQQLDLVRQHRQKAN</sequence>
<proteinExistence type="predicted"/>
<dbReference type="NCBIfam" id="NF038402">
    <property type="entry name" value="TroA_like"/>
    <property type="match status" value="1"/>
</dbReference>